<organism evidence="3 4">
    <name type="scientific">Chlorella vulgaris</name>
    <name type="common">Green alga</name>
    <dbReference type="NCBI Taxonomy" id="3077"/>
    <lineage>
        <taxon>Eukaryota</taxon>
        <taxon>Viridiplantae</taxon>
        <taxon>Chlorophyta</taxon>
        <taxon>core chlorophytes</taxon>
        <taxon>Trebouxiophyceae</taxon>
        <taxon>Chlorellales</taxon>
        <taxon>Chlorellaceae</taxon>
        <taxon>Chlorella clade</taxon>
        <taxon>Chlorella</taxon>
    </lineage>
</organism>
<dbReference type="Proteomes" id="UP001055712">
    <property type="component" value="Unassembled WGS sequence"/>
</dbReference>
<dbReference type="EMBL" id="SIDB01000003">
    <property type="protein sequence ID" value="KAI3434871.1"/>
    <property type="molecule type" value="Genomic_DNA"/>
</dbReference>
<reference evidence="3" key="2">
    <citation type="submission" date="2020-11" db="EMBL/GenBank/DDBJ databases">
        <authorList>
            <person name="Cecchin M."/>
            <person name="Marcolungo L."/>
            <person name="Rossato M."/>
            <person name="Girolomoni L."/>
            <person name="Cosentino E."/>
            <person name="Cuine S."/>
            <person name="Li-Beisson Y."/>
            <person name="Delledonne M."/>
            <person name="Ballottari M."/>
        </authorList>
    </citation>
    <scope>NUCLEOTIDE SEQUENCE</scope>
    <source>
        <strain evidence="3">211/11P</strain>
        <tissue evidence="3">Whole cell</tissue>
    </source>
</reference>
<feature type="region of interest" description="Disordered" evidence="1">
    <location>
        <begin position="91"/>
        <end position="135"/>
    </location>
</feature>
<dbReference type="AlphaFoldDB" id="A0A9D4YZX3"/>
<keyword evidence="2" id="KW-0472">Membrane</keyword>
<evidence type="ECO:0000256" key="2">
    <source>
        <dbReference type="SAM" id="Phobius"/>
    </source>
</evidence>
<gene>
    <name evidence="3" type="ORF">D9Q98_002925</name>
</gene>
<evidence type="ECO:0000313" key="3">
    <source>
        <dbReference type="EMBL" id="KAI3434871.1"/>
    </source>
</evidence>
<dbReference type="GO" id="GO:0005794">
    <property type="term" value="C:Golgi apparatus"/>
    <property type="evidence" value="ECO:0007669"/>
    <property type="project" value="TreeGrafter"/>
</dbReference>
<name>A0A9D4YZX3_CHLVU</name>
<feature type="compositionally biased region" description="Low complexity" evidence="1">
    <location>
        <begin position="114"/>
        <end position="134"/>
    </location>
</feature>
<keyword evidence="4" id="KW-1185">Reference proteome</keyword>
<dbReference type="PANTHER" id="PTHR46936:SF1">
    <property type="entry name" value="ARABINOSYLTRANSFERASE XEG113"/>
    <property type="match status" value="1"/>
</dbReference>
<evidence type="ECO:0000313" key="4">
    <source>
        <dbReference type="Proteomes" id="UP001055712"/>
    </source>
</evidence>
<evidence type="ECO:0000256" key="1">
    <source>
        <dbReference type="SAM" id="MobiDB-lite"/>
    </source>
</evidence>
<dbReference type="GO" id="GO:0052636">
    <property type="term" value="F:arabinosyltransferase activity"/>
    <property type="evidence" value="ECO:0007669"/>
    <property type="project" value="TreeGrafter"/>
</dbReference>
<accession>A0A9D4YZX3</accession>
<keyword evidence="2" id="KW-1133">Transmembrane helix</keyword>
<dbReference type="PANTHER" id="PTHR46936">
    <property type="entry name" value="ARABINOSYLTRANSFERASE XEG113"/>
    <property type="match status" value="1"/>
</dbReference>
<keyword evidence="2" id="KW-0812">Transmembrane</keyword>
<dbReference type="InterPro" id="IPR053250">
    <property type="entry name" value="Glycosyltransferase_77"/>
</dbReference>
<dbReference type="OrthoDB" id="10574107at2759"/>
<proteinExistence type="predicted"/>
<reference evidence="3" key="1">
    <citation type="journal article" date="2019" name="Plant J.">
        <title>Chlorella vulgaris genome assembly and annotation reveals the molecular basis for metabolic acclimation to high light conditions.</title>
        <authorList>
            <person name="Cecchin M."/>
            <person name="Marcolungo L."/>
            <person name="Rossato M."/>
            <person name="Girolomoni L."/>
            <person name="Cosentino E."/>
            <person name="Cuine S."/>
            <person name="Li-Beisson Y."/>
            <person name="Delledonne M."/>
            <person name="Ballottari M."/>
        </authorList>
    </citation>
    <scope>NUCLEOTIDE SEQUENCE</scope>
    <source>
        <strain evidence="3">211/11P</strain>
    </source>
</reference>
<feature type="transmembrane region" description="Helical" evidence="2">
    <location>
        <begin position="20"/>
        <end position="38"/>
    </location>
</feature>
<protein>
    <submittedName>
        <fullName evidence="3">Uncharacterized protein</fullName>
    </submittedName>
</protein>
<sequence length="414" mass="43687">MAGARLKVISRRRGFNWTRLLAIAGLAAIGGVAVWNGLQYSVSPKQPSYDGERIMARQELDGSFQEDAGDGQGGKAGSQTDMAAWTQLTEAKGGAAESDGGGGDGDVSDGGDVGTDTTVGGAQGGERASSTSAAAGGGDKNFLTVVLKVPEMPPTYNSWVQTEDMLLFHLRALQLQLEQLYIGMALAAAAGRAFVLPDLSCFCQNAEAPLARCRRPDSEKLQFPAACRENEVLMPLSEFGASDEARGTAVEVRHADLLERLSADTSENAQLVVRPSAQILFPACKEPPPEPGSQLPACTQWGAGEGEQGSVVLVPPSLNDTDLLPLLAPLAKYRLWTLDLTSDIGSHWHAFAGWDCKGPAHQFDLRMSKAAVAWPSPRAAAVMAAGGGPGDSVMHIMRMTGGRTYSDEPDMKDC</sequence>
<dbReference type="GO" id="GO:0052325">
    <property type="term" value="P:cell wall pectin biosynthetic process"/>
    <property type="evidence" value="ECO:0007669"/>
    <property type="project" value="TreeGrafter"/>
</dbReference>
<comment type="caution">
    <text evidence="3">The sequence shown here is derived from an EMBL/GenBank/DDBJ whole genome shotgun (WGS) entry which is preliminary data.</text>
</comment>